<comment type="caution">
    <text evidence="15">The sequence shown here is derived from an EMBL/GenBank/DDBJ whole genome shotgun (WGS) entry which is preliminary data.</text>
</comment>
<keyword evidence="8 12" id="KW-0175">Coiled coil</keyword>
<reference evidence="15" key="1">
    <citation type="submission" date="2020-12" db="EMBL/GenBank/DDBJ databases">
        <title>Metabolic potential, ecology and presence of endohyphal bacteria is reflected in genomic diversity of Mucoromycotina.</title>
        <authorList>
            <person name="Muszewska A."/>
            <person name="Okrasinska A."/>
            <person name="Steczkiewicz K."/>
            <person name="Drgas O."/>
            <person name="Orlowska M."/>
            <person name="Perlinska-Lenart U."/>
            <person name="Aleksandrzak-Piekarczyk T."/>
            <person name="Szatraj K."/>
            <person name="Zielenkiewicz U."/>
            <person name="Pilsyk S."/>
            <person name="Malc E."/>
            <person name="Mieczkowski P."/>
            <person name="Kruszewska J.S."/>
            <person name="Biernat P."/>
            <person name="Pawlowska J."/>
        </authorList>
    </citation>
    <scope>NUCLEOTIDE SEQUENCE</scope>
    <source>
        <strain evidence="15">WA0000067209</strain>
    </source>
</reference>
<keyword evidence="7" id="KW-0067">ATP-binding</keyword>
<feature type="region of interest" description="Disordered" evidence="13">
    <location>
        <begin position="1"/>
        <end position="112"/>
    </location>
</feature>
<protein>
    <recommendedName>
        <fullName evidence="3">Structural maintenance of chromosomes protein 4</fullName>
    </recommendedName>
</protein>
<evidence type="ECO:0000313" key="15">
    <source>
        <dbReference type="EMBL" id="KAG2182444.1"/>
    </source>
</evidence>
<evidence type="ECO:0000256" key="7">
    <source>
        <dbReference type="ARBA" id="ARBA00022840"/>
    </source>
</evidence>
<evidence type="ECO:0000256" key="6">
    <source>
        <dbReference type="ARBA" id="ARBA00022776"/>
    </source>
</evidence>
<evidence type="ECO:0000256" key="12">
    <source>
        <dbReference type="SAM" id="Coils"/>
    </source>
</evidence>
<evidence type="ECO:0000256" key="2">
    <source>
        <dbReference type="ARBA" id="ARBA00006005"/>
    </source>
</evidence>
<dbReference type="InterPro" id="IPR003395">
    <property type="entry name" value="RecF/RecN/SMC_N"/>
</dbReference>
<dbReference type="EMBL" id="JAEPQZ010000004">
    <property type="protein sequence ID" value="KAG2182444.1"/>
    <property type="molecule type" value="Genomic_DNA"/>
</dbReference>
<feature type="compositionally biased region" description="Basic residues" evidence="13">
    <location>
        <begin position="170"/>
        <end position="180"/>
    </location>
</feature>
<dbReference type="Gene3D" id="1.20.1060.20">
    <property type="match status" value="1"/>
</dbReference>
<dbReference type="SUPFAM" id="SSF52540">
    <property type="entry name" value="P-loop containing nucleoside triphosphate hydrolases"/>
    <property type="match status" value="1"/>
</dbReference>
<dbReference type="GO" id="GO:0016887">
    <property type="term" value="F:ATP hydrolysis activity"/>
    <property type="evidence" value="ECO:0007669"/>
    <property type="project" value="InterPro"/>
</dbReference>
<evidence type="ECO:0000256" key="4">
    <source>
        <dbReference type="ARBA" id="ARBA00022618"/>
    </source>
</evidence>
<dbReference type="GO" id="GO:0005524">
    <property type="term" value="F:ATP binding"/>
    <property type="evidence" value="ECO:0007669"/>
    <property type="project" value="UniProtKB-KW"/>
</dbReference>
<dbReference type="Pfam" id="PF02463">
    <property type="entry name" value="SMC_N"/>
    <property type="match status" value="1"/>
</dbReference>
<dbReference type="Gene3D" id="3.30.70.1620">
    <property type="match status" value="1"/>
</dbReference>
<feature type="domain" description="SMC hinge" evidence="14">
    <location>
        <begin position="380"/>
        <end position="493"/>
    </location>
</feature>
<feature type="compositionally biased region" description="Basic and acidic residues" evidence="13">
    <location>
        <begin position="187"/>
        <end position="212"/>
    </location>
</feature>
<name>A0A8H7PXH9_MORIS</name>
<comment type="subcellular location">
    <subcellularLocation>
        <location evidence="1">Nucleus</location>
    </subcellularLocation>
</comment>
<dbReference type="SUPFAM" id="SSF75553">
    <property type="entry name" value="Smc hinge domain"/>
    <property type="match status" value="1"/>
</dbReference>
<dbReference type="Gene3D" id="3.40.50.300">
    <property type="entry name" value="P-loop containing nucleotide triphosphate hydrolases"/>
    <property type="match status" value="1"/>
</dbReference>
<dbReference type="Pfam" id="PF06470">
    <property type="entry name" value="SMC_hinge"/>
    <property type="match status" value="1"/>
</dbReference>
<feature type="compositionally biased region" description="Basic and acidic residues" evidence="13">
    <location>
        <begin position="27"/>
        <end position="47"/>
    </location>
</feature>
<dbReference type="InterPro" id="IPR010935">
    <property type="entry name" value="SMC_hinge"/>
</dbReference>
<feature type="coiled-coil region" evidence="12">
    <location>
        <begin position="287"/>
        <end position="328"/>
    </location>
</feature>
<dbReference type="InterPro" id="IPR027417">
    <property type="entry name" value="P-loop_NTPase"/>
</dbReference>
<dbReference type="InterPro" id="IPR024704">
    <property type="entry name" value="SMC"/>
</dbReference>
<keyword evidence="4" id="KW-0132">Cell division</keyword>
<keyword evidence="5" id="KW-0547">Nucleotide-binding</keyword>
<evidence type="ECO:0000256" key="13">
    <source>
        <dbReference type="SAM" id="MobiDB-lite"/>
    </source>
</evidence>
<keyword evidence="9" id="KW-0226">DNA condensation</keyword>
<dbReference type="GO" id="GO:0005634">
    <property type="term" value="C:nucleus"/>
    <property type="evidence" value="ECO:0007669"/>
    <property type="project" value="UniProtKB-SubCell"/>
</dbReference>
<dbReference type="Proteomes" id="UP000654370">
    <property type="component" value="Unassembled WGS sequence"/>
</dbReference>
<evidence type="ECO:0000256" key="9">
    <source>
        <dbReference type="ARBA" id="ARBA00023067"/>
    </source>
</evidence>
<evidence type="ECO:0000256" key="3">
    <source>
        <dbReference type="ARBA" id="ARBA00018693"/>
    </source>
</evidence>
<dbReference type="OrthoDB" id="5575062at2759"/>
<evidence type="ECO:0000259" key="14">
    <source>
        <dbReference type="SMART" id="SM00968"/>
    </source>
</evidence>
<organism evidence="15 16">
    <name type="scientific">Mortierella isabellina</name>
    <name type="common">Filamentous fungus</name>
    <name type="synonym">Umbelopsis isabellina</name>
    <dbReference type="NCBI Taxonomy" id="91625"/>
    <lineage>
        <taxon>Eukaryota</taxon>
        <taxon>Fungi</taxon>
        <taxon>Fungi incertae sedis</taxon>
        <taxon>Mucoromycota</taxon>
        <taxon>Mucoromycotina</taxon>
        <taxon>Umbelopsidomycetes</taxon>
        <taxon>Umbelopsidales</taxon>
        <taxon>Umbelopsidaceae</taxon>
        <taxon>Umbelopsis</taxon>
    </lineage>
</organism>
<feature type="compositionally biased region" description="Acidic residues" evidence="13">
    <location>
        <begin position="1"/>
        <end position="12"/>
    </location>
</feature>
<keyword evidence="10" id="KW-0539">Nucleus</keyword>
<evidence type="ECO:0000256" key="10">
    <source>
        <dbReference type="ARBA" id="ARBA00023242"/>
    </source>
</evidence>
<keyword evidence="16" id="KW-1185">Reference proteome</keyword>
<dbReference type="PANTHER" id="PTHR18937">
    <property type="entry name" value="STRUCTURAL MAINTENANCE OF CHROMOSOMES SMC FAMILY MEMBER"/>
    <property type="match status" value="1"/>
</dbReference>
<dbReference type="GO" id="GO:0051301">
    <property type="term" value="P:cell division"/>
    <property type="evidence" value="ECO:0007669"/>
    <property type="project" value="UniProtKB-KW"/>
</dbReference>
<feature type="compositionally biased region" description="Basic and acidic residues" evidence="13">
    <location>
        <begin position="158"/>
        <end position="169"/>
    </location>
</feature>
<dbReference type="PIRSF" id="PIRSF005719">
    <property type="entry name" value="SMC"/>
    <property type="match status" value="1"/>
</dbReference>
<dbReference type="InterPro" id="IPR036277">
    <property type="entry name" value="SMC_hinge_sf"/>
</dbReference>
<keyword evidence="6" id="KW-0498">Mitosis</keyword>
<dbReference type="FunFam" id="3.40.50.300:FF:000481">
    <property type="entry name" value="Structural maintenance of chromosomes 4"/>
    <property type="match status" value="1"/>
</dbReference>
<dbReference type="PANTHER" id="PTHR18937:SF172">
    <property type="entry name" value="STRUCTURAL MAINTENANCE OF CHROMOSOMES PROTEIN"/>
    <property type="match status" value="1"/>
</dbReference>
<dbReference type="GO" id="GO:0000796">
    <property type="term" value="C:condensin complex"/>
    <property type="evidence" value="ECO:0007669"/>
    <property type="project" value="TreeGrafter"/>
</dbReference>
<dbReference type="GO" id="GO:0007076">
    <property type="term" value="P:mitotic chromosome condensation"/>
    <property type="evidence" value="ECO:0007669"/>
    <property type="project" value="TreeGrafter"/>
</dbReference>
<feature type="region of interest" description="Disordered" evidence="13">
    <location>
        <begin position="152"/>
        <end position="212"/>
    </location>
</feature>
<sequence>MVEDESTPEFEDLEKLEIAKAGNDISGSDKHLASAVNEDHGKHESSQHAENAATLGGLVTSEKDSPPADTVMSPPPTFEDFVAEPPTTPKRQISMNQTTSTPRSAELVERMEAEESKHINIKEEVKVLDDQYQKSKKEFDYLGQIVEKEVSGINSKLSKAEREDVQLQERKKHLTSKQKKLNTSLAAERHSKSDAENRIKNSTDEIETRKNELENLESQLQVEEKELEKINQELKGKTDVYVQQIEEHQMALAPWTEKINEKKHAIDVKQSESDIFSERMSSGQKAVDSAEQELATVEDVHKRKVAEAKKLKSDLQETEQTIVKLEKKSQSFGPNEQTLRNSLSGARQKADEARAVMHQSQSRGKVLDGLMRLKQSGEVKGIQDRLGNLGVIDDKYDIAISTACPALENIVVDNVETGQKCIEYLRKNNLGRAVFTLLDQTGNKDMGRIQTPDNVPRLFDLVRPKEARFAAAFYSVMQDTLVAENVQQANRIAYGRKRWRVVTLDGKLIEKSGAMTGGGTRPQRGAMSSTFKRDDVTPEMVAKLDQERDKLDKELRALMEKRREAEQSLNDNKENLPRMKMDAEKLEMEVKSLDKRKSDARKRLAELKVNAKPNPADVKRHEQIQFELEELNAEVNHLKEQTAQLEDTIKQLHQKIMEAGGMQLRLQKVKVDGVKEQIDTLNDRITKSIVSKSKAEKDATRFAKSIAKQEKQIEEIDEQSEALTKEIEANLAIVEDIRKKSEQSQNAVDSKRSELEEMKEQLDTKSEIISKIRAVEIEIKNQMEDYQKALSDNQRKAEHWQEQISKLSLQKIWNETDEELELSDYTRDQLRAMQDAKQSLKADVAELEAFVQDAKPNLSVLEEYRRREQEYEERANDLAQVTRMRDTVKTEQDNLMKARLDEFMQGFNIITQKLKEMYQMITLGGNAELELVDSLDPFSEGIVFSVMPPKKSWKNIANLSGGEKTLSSLALVFALHHFKPTPLYVMDEIDAALDFRNVSIVANYIKERTKNAQFVIISLRNNMFELADRLVGIYKTDNCTKSVAVNPQRIAMLAEAAGLA</sequence>
<evidence type="ECO:0000256" key="11">
    <source>
        <dbReference type="ARBA" id="ARBA00023306"/>
    </source>
</evidence>
<dbReference type="AlphaFoldDB" id="A0A8H7PXH9"/>
<accession>A0A8H7PXH9</accession>
<evidence type="ECO:0000313" key="16">
    <source>
        <dbReference type="Proteomes" id="UP000654370"/>
    </source>
</evidence>
<comment type="similarity">
    <text evidence="2">Belongs to the SMC family. SMC4 subfamily.</text>
</comment>
<evidence type="ECO:0000256" key="8">
    <source>
        <dbReference type="ARBA" id="ARBA00023054"/>
    </source>
</evidence>
<dbReference type="SUPFAM" id="SSF57997">
    <property type="entry name" value="Tropomyosin"/>
    <property type="match status" value="1"/>
</dbReference>
<evidence type="ECO:0000256" key="5">
    <source>
        <dbReference type="ARBA" id="ARBA00022741"/>
    </source>
</evidence>
<evidence type="ECO:0000256" key="1">
    <source>
        <dbReference type="ARBA" id="ARBA00004123"/>
    </source>
</evidence>
<feature type="compositionally biased region" description="Polar residues" evidence="13">
    <location>
        <begin position="89"/>
        <end position="103"/>
    </location>
</feature>
<keyword evidence="11" id="KW-0131">Cell cycle</keyword>
<feature type="coiled-coil region" evidence="12">
    <location>
        <begin position="699"/>
        <end position="881"/>
    </location>
</feature>
<feature type="coiled-coil region" evidence="12">
    <location>
        <begin position="541"/>
        <end position="655"/>
    </location>
</feature>
<dbReference type="FunFam" id="3.30.70.1620:FF:000003">
    <property type="entry name" value="Structural maintenance of chromosomes 4"/>
    <property type="match status" value="1"/>
</dbReference>
<dbReference type="SMART" id="SM00968">
    <property type="entry name" value="SMC_hinge"/>
    <property type="match status" value="1"/>
</dbReference>
<gene>
    <name evidence="15" type="ORF">INT43_007374</name>
</gene>
<proteinExistence type="inferred from homology"/>